<dbReference type="Proteomes" id="UP001359559">
    <property type="component" value="Unassembled WGS sequence"/>
</dbReference>
<accession>A0AAN9J5S0</accession>
<dbReference type="AlphaFoldDB" id="A0AAN9J5S0"/>
<gene>
    <name evidence="2" type="ORF">RJT34_15448</name>
</gene>
<reference evidence="2 3" key="1">
    <citation type="submission" date="2024-01" db="EMBL/GenBank/DDBJ databases">
        <title>The genomes of 5 underutilized Papilionoideae crops provide insights into root nodulation and disease resistance.</title>
        <authorList>
            <person name="Yuan L."/>
        </authorList>
    </citation>
    <scope>NUCLEOTIDE SEQUENCE [LARGE SCALE GENOMIC DNA]</scope>
    <source>
        <strain evidence="2">LY-2023</strain>
        <tissue evidence="2">Leaf</tissue>
    </source>
</reference>
<evidence type="ECO:0000313" key="3">
    <source>
        <dbReference type="Proteomes" id="UP001359559"/>
    </source>
</evidence>
<feature type="region of interest" description="Disordered" evidence="1">
    <location>
        <begin position="65"/>
        <end position="112"/>
    </location>
</feature>
<evidence type="ECO:0000313" key="2">
    <source>
        <dbReference type="EMBL" id="KAK7292597.1"/>
    </source>
</evidence>
<keyword evidence="3" id="KW-1185">Reference proteome</keyword>
<organism evidence="2 3">
    <name type="scientific">Clitoria ternatea</name>
    <name type="common">Butterfly pea</name>
    <dbReference type="NCBI Taxonomy" id="43366"/>
    <lineage>
        <taxon>Eukaryota</taxon>
        <taxon>Viridiplantae</taxon>
        <taxon>Streptophyta</taxon>
        <taxon>Embryophyta</taxon>
        <taxon>Tracheophyta</taxon>
        <taxon>Spermatophyta</taxon>
        <taxon>Magnoliopsida</taxon>
        <taxon>eudicotyledons</taxon>
        <taxon>Gunneridae</taxon>
        <taxon>Pentapetalae</taxon>
        <taxon>rosids</taxon>
        <taxon>fabids</taxon>
        <taxon>Fabales</taxon>
        <taxon>Fabaceae</taxon>
        <taxon>Papilionoideae</taxon>
        <taxon>50 kb inversion clade</taxon>
        <taxon>NPAAA clade</taxon>
        <taxon>indigoferoid/millettioid clade</taxon>
        <taxon>Phaseoleae</taxon>
        <taxon>Clitoria</taxon>
    </lineage>
</organism>
<name>A0AAN9J5S0_CLITE</name>
<evidence type="ECO:0000256" key="1">
    <source>
        <dbReference type="SAM" id="MobiDB-lite"/>
    </source>
</evidence>
<comment type="caution">
    <text evidence="2">The sequence shown here is derived from an EMBL/GenBank/DDBJ whole genome shotgun (WGS) entry which is preliminary data.</text>
</comment>
<dbReference type="EMBL" id="JAYKXN010000004">
    <property type="protein sequence ID" value="KAK7292597.1"/>
    <property type="molecule type" value="Genomic_DNA"/>
</dbReference>
<proteinExistence type="predicted"/>
<sequence>MQLCKHLTTDYGCFCIYSFTFSINLSHELRFLFKKNHFPLLLPLNACKTKISVHTHTISYTFPSSTKPKEVKNPNTSLIYNTNQPSSNFRTTKHSLQKHRFLPPKRETQMPF</sequence>
<feature type="compositionally biased region" description="Basic residues" evidence="1">
    <location>
        <begin position="91"/>
        <end position="103"/>
    </location>
</feature>
<protein>
    <submittedName>
        <fullName evidence="2">Uncharacterized protein</fullName>
    </submittedName>
</protein>
<feature type="compositionally biased region" description="Polar residues" evidence="1">
    <location>
        <begin position="73"/>
        <end position="90"/>
    </location>
</feature>